<gene>
    <name evidence="1" type="ORF">PCASD_01276</name>
</gene>
<dbReference type="Proteomes" id="UP000235392">
    <property type="component" value="Unassembled WGS sequence"/>
</dbReference>
<sequence length="136" mass="15307">MDSFSGSKLVVRIPSWMWCLSVRRGIHDLGVLFRNRHEIKEIIDIFRGSELNNASRVRAPQGLLRSPPVGKGLMFSLSHPTPNISNSCDRNHTDILRSIINTTRQNRVLGHSVKETEPCPHWPRIKMLDGATQGSG</sequence>
<comment type="caution">
    <text evidence="1">The sequence shown here is derived from an EMBL/GenBank/DDBJ whole genome shotgun (WGS) entry which is preliminary data.</text>
</comment>
<organism evidence="1 2">
    <name type="scientific">Puccinia coronata f. sp. avenae</name>
    <dbReference type="NCBI Taxonomy" id="200324"/>
    <lineage>
        <taxon>Eukaryota</taxon>
        <taxon>Fungi</taxon>
        <taxon>Dikarya</taxon>
        <taxon>Basidiomycota</taxon>
        <taxon>Pucciniomycotina</taxon>
        <taxon>Pucciniomycetes</taxon>
        <taxon>Pucciniales</taxon>
        <taxon>Pucciniaceae</taxon>
        <taxon>Puccinia</taxon>
    </lineage>
</organism>
<evidence type="ECO:0000313" key="2">
    <source>
        <dbReference type="Proteomes" id="UP000235392"/>
    </source>
</evidence>
<proteinExistence type="predicted"/>
<dbReference type="AlphaFoldDB" id="A0A2N5VJ64"/>
<evidence type="ECO:0000313" key="1">
    <source>
        <dbReference type="EMBL" id="PLW50025.1"/>
    </source>
</evidence>
<reference evidence="1 2" key="1">
    <citation type="submission" date="2017-11" db="EMBL/GenBank/DDBJ databases">
        <title>De novo assembly and phasing of dikaryotic genomes from two isolates of Puccinia coronata f. sp. avenae, the causal agent of oat crown rust.</title>
        <authorList>
            <person name="Miller M.E."/>
            <person name="Zhang Y."/>
            <person name="Omidvar V."/>
            <person name="Sperschneider J."/>
            <person name="Schwessinger B."/>
            <person name="Raley C."/>
            <person name="Palmer J.M."/>
            <person name="Garnica D."/>
            <person name="Upadhyaya N."/>
            <person name="Rathjen J."/>
            <person name="Taylor J.M."/>
            <person name="Park R.F."/>
            <person name="Dodds P.N."/>
            <person name="Hirsch C.D."/>
            <person name="Kianian S.F."/>
            <person name="Figueroa M."/>
        </authorList>
    </citation>
    <scope>NUCLEOTIDE SEQUENCE [LARGE SCALE GENOMIC DNA]</scope>
    <source>
        <strain evidence="1">12SD80</strain>
    </source>
</reference>
<protein>
    <submittedName>
        <fullName evidence="1">Uncharacterized protein</fullName>
    </submittedName>
</protein>
<accession>A0A2N5VJ64</accession>
<dbReference type="EMBL" id="PGCI01000013">
    <property type="protein sequence ID" value="PLW50025.1"/>
    <property type="molecule type" value="Genomic_DNA"/>
</dbReference>
<name>A0A2N5VJ64_9BASI</name>